<gene>
    <name evidence="5" type="primary">Ccdc50</name>
    <name evidence="5" type="ORF">Anas_03797</name>
</gene>
<feature type="compositionally biased region" description="Low complexity" evidence="3">
    <location>
        <begin position="332"/>
        <end position="343"/>
    </location>
</feature>
<feature type="compositionally biased region" description="Pro residues" evidence="3">
    <location>
        <begin position="283"/>
        <end position="295"/>
    </location>
</feature>
<organism evidence="5 6">
    <name type="scientific">Armadillidium nasatum</name>
    <dbReference type="NCBI Taxonomy" id="96803"/>
    <lineage>
        <taxon>Eukaryota</taxon>
        <taxon>Metazoa</taxon>
        <taxon>Ecdysozoa</taxon>
        <taxon>Arthropoda</taxon>
        <taxon>Crustacea</taxon>
        <taxon>Multicrustacea</taxon>
        <taxon>Malacostraca</taxon>
        <taxon>Eumalacostraca</taxon>
        <taxon>Peracarida</taxon>
        <taxon>Isopoda</taxon>
        <taxon>Oniscidea</taxon>
        <taxon>Crinocheta</taxon>
        <taxon>Armadillidiidae</taxon>
        <taxon>Armadillidium</taxon>
    </lineage>
</organism>
<dbReference type="Pfam" id="PF15295">
    <property type="entry name" value="CCDC50_N"/>
    <property type="match status" value="1"/>
</dbReference>
<dbReference type="InterPro" id="IPR039303">
    <property type="entry name" value="CCDC50"/>
</dbReference>
<evidence type="ECO:0000313" key="6">
    <source>
        <dbReference type="Proteomes" id="UP000326759"/>
    </source>
</evidence>
<accession>A0A5N5TNK0</accession>
<feature type="compositionally biased region" description="Basic and acidic residues" evidence="3">
    <location>
        <begin position="449"/>
        <end position="473"/>
    </location>
</feature>
<feature type="compositionally biased region" description="Polar residues" evidence="3">
    <location>
        <begin position="397"/>
        <end position="407"/>
    </location>
</feature>
<evidence type="ECO:0000313" key="5">
    <source>
        <dbReference type="EMBL" id="KAB7507745.1"/>
    </source>
</evidence>
<feature type="region of interest" description="Disordered" evidence="3">
    <location>
        <begin position="248"/>
        <end position="376"/>
    </location>
</feature>
<feature type="compositionally biased region" description="Low complexity" evidence="3">
    <location>
        <begin position="408"/>
        <end position="417"/>
    </location>
</feature>
<dbReference type="AlphaFoldDB" id="A0A5N5TNK0"/>
<feature type="domain" description="Coiled-coil" evidence="4">
    <location>
        <begin position="10"/>
        <end position="127"/>
    </location>
</feature>
<evidence type="ECO:0000256" key="3">
    <source>
        <dbReference type="SAM" id="MobiDB-lite"/>
    </source>
</evidence>
<evidence type="ECO:0000256" key="2">
    <source>
        <dbReference type="SAM" id="Coils"/>
    </source>
</evidence>
<dbReference type="PANTHER" id="PTHR22115">
    <property type="entry name" value="C3ORF6 PROTEIN-RELATED"/>
    <property type="match status" value="1"/>
</dbReference>
<dbReference type="PANTHER" id="PTHR22115:SF4">
    <property type="entry name" value="COILED-COIL DOMAIN-CONTAINING PROTEIN"/>
    <property type="match status" value="1"/>
</dbReference>
<name>A0A5N5TNK0_9CRUS</name>
<keyword evidence="1 2" id="KW-0175">Coiled coil</keyword>
<evidence type="ECO:0000259" key="4">
    <source>
        <dbReference type="Pfam" id="PF15295"/>
    </source>
</evidence>
<protein>
    <submittedName>
        <fullName evidence="5">Coiled-coil domain-containing protein 50</fullName>
    </submittedName>
</protein>
<evidence type="ECO:0000256" key="1">
    <source>
        <dbReference type="ARBA" id="ARBA00023054"/>
    </source>
</evidence>
<reference evidence="5 6" key="1">
    <citation type="journal article" date="2019" name="PLoS Biol.">
        <title>Sex chromosomes control vertical transmission of feminizing Wolbachia symbionts in an isopod.</title>
        <authorList>
            <person name="Becking T."/>
            <person name="Chebbi M.A."/>
            <person name="Giraud I."/>
            <person name="Moumen B."/>
            <person name="Laverre T."/>
            <person name="Caubet Y."/>
            <person name="Peccoud J."/>
            <person name="Gilbert C."/>
            <person name="Cordaux R."/>
        </authorList>
    </citation>
    <scope>NUCLEOTIDE SEQUENCE [LARGE SCALE GENOMIC DNA]</scope>
    <source>
        <strain evidence="5">ANa2</strain>
        <tissue evidence="5">Whole body excluding digestive tract and cuticle</tissue>
    </source>
</reference>
<feature type="compositionally biased region" description="Acidic residues" evidence="3">
    <location>
        <begin position="423"/>
        <end position="434"/>
    </location>
</feature>
<dbReference type="Proteomes" id="UP000326759">
    <property type="component" value="Unassembled WGS sequence"/>
</dbReference>
<dbReference type="OrthoDB" id="9994767at2759"/>
<dbReference type="InterPro" id="IPR029311">
    <property type="entry name" value="CCDC50_N"/>
</dbReference>
<feature type="coiled-coil region" evidence="2">
    <location>
        <begin position="52"/>
        <end position="135"/>
    </location>
</feature>
<feature type="compositionally biased region" description="Basic and acidic residues" evidence="3">
    <location>
        <begin position="353"/>
        <end position="362"/>
    </location>
</feature>
<feature type="compositionally biased region" description="Basic residues" evidence="3">
    <location>
        <begin position="251"/>
        <end position="263"/>
    </location>
</feature>
<feature type="region of interest" description="Disordered" evidence="3">
    <location>
        <begin position="390"/>
        <end position="473"/>
    </location>
</feature>
<sequence>MVIKLYYFLSVCREWLMHEDQALAYRLQSEEYQHHLGHNRERNAILRKDTPRAREEQLREDEEAARAQTQLEMELAEQERRDAALAAAIGAELDRKEHEKERLQELKDRQLAKKLIEEEKVKMRQKKELRQVEREAAYLGINSGSDNVAILARKDKRSSVAIPVDESSRRAASPNEDDLTDLSDFCIKPSSSMDEDEMRRLQEDQDEELARLLQEQDLKRRGDLLQQDKLSAIEAQDKELAKILQEQERAKAKKAREKARQKALLKQQENPPQAFEQEQLEKSPPPRPPKPMSPPPREESPRLGESPQYAAIMPPQRPNSPQYASPMFLKGSSDPVVSSTPSPQNSPTKRYRSPSDNERIVNEKTPPYTPSSLAIPNIACAIDPTYERRVKQGELSPASTLSSPNRLSTHSSSSKSPISPPVFEEECVDDEEDYLPPPYMPIQGQRRTASLEKRKGITKPIKDKTDKNGCKQQ</sequence>
<dbReference type="EMBL" id="SEYY01000233">
    <property type="protein sequence ID" value="KAB7507745.1"/>
    <property type="molecule type" value="Genomic_DNA"/>
</dbReference>
<proteinExistence type="predicted"/>
<keyword evidence="6" id="KW-1185">Reference proteome</keyword>
<comment type="caution">
    <text evidence="5">The sequence shown here is derived from an EMBL/GenBank/DDBJ whole genome shotgun (WGS) entry which is preliminary data.</text>
</comment>